<protein>
    <submittedName>
        <fullName evidence="1">DivIVA domain-containing protein</fullName>
    </submittedName>
</protein>
<dbReference type="InterPro" id="IPR019933">
    <property type="entry name" value="DivIVA_domain"/>
</dbReference>
<evidence type="ECO:0000313" key="1">
    <source>
        <dbReference type="EMBL" id="SCL64155.1"/>
    </source>
</evidence>
<dbReference type="EMBL" id="FMIA01000002">
    <property type="protein sequence ID" value="SCL64155.1"/>
    <property type="molecule type" value="Genomic_DNA"/>
</dbReference>
<proteinExistence type="predicted"/>
<reference evidence="1 2" key="1">
    <citation type="submission" date="2016-06" db="EMBL/GenBank/DDBJ databases">
        <authorList>
            <person name="Kjaerup R.B."/>
            <person name="Dalgaard T.S."/>
            <person name="Juul-Madsen H.R."/>
        </authorList>
    </citation>
    <scope>NUCLEOTIDE SEQUENCE [LARGE SCALE GENOMIC DNA]</scope>
    <source>
        <strain evidence="1 2">DSM 45577</strain>
    </source>
</reference>
<dbReference type="NCBIfam" id="TIGR03544">
    <property type="entry name" value="DivI1A_domain"/>
    <property type="match status" value="1"/>
</dbReference>
<dbReference type="STRING" id="683228.GA0070617_5397"/>
<name>A0A1C6VD24_9ACTN</name>
<dbReference type="Proteomes" id="UP000198937">
    <property type="component" value="Unassembled WGS sequence"/>
</dbReference>
<organism evidence="1 2">
    <name type="scientific">Micromonospora yangpuensis</name>
    <dbReference type="NCBI Taxonomy" id="683228"/>
    <lineage>
        <taxon>Bacteria</taxon>
        <taxon>Bacillati</taxon>
        <taxon>Actinomycetota</taxon>
        <taxon>Actinomycetes</taxon>
        <taxon>Micromonosporales</taxon>
        <taxon>Micromonosporaceae</taxon>
        <taxon>Micromonospora</taxon>
    </lineage>
</organism>
<keyword evidence="2" id="KW-1185">Reference proteome</keyword>
<accession>A0A1C6VD24</accession>
<sequence>MRQVLGWLTRRRPARHRRGVAPGRPDSAAGTTGAVYRSRNCVPLLPTQVRQWRFGRTRFGRRGLDPAEVRRFVDRVAGELAAAQEAAERARGEAYQVKEALRRWQSEQTRWCDRYALYR</sequence>
<evidence type="ECO:0000313" key="2">
    <source>
        <dbReference type="Proteomes" id="UP000198937"/>
    </source>
</evidence>
<dbReference type="AlphaFoldDB" id="A0A1C6VD24"/>
<gene>
    <name evidence="1" type="ORF">GA0070617_5397</name>
</gene>
<dbReference type="Gene3D" id="6.10.250.660">
    <property type="match status" value="1"/>
</dbReference>